<dbReference type="EnsemblPlants" id="AET6Gv20411400.41">
    <property type="protein sequence ID" value="AET6Gv20411400.41"/>
    <property type="gene ID" value="AET6Gv20411400"/>
</dbReference>
<reference evidence="1" key="3">
    <citation type="journal article" date="2017" name="Nature">
        <title>Genome sequence of the progenitor of the wheat D genome Aegilops tauschii.</title>
        <authorList>
            <person name="Luo M.C."/>
            <person name="Gu Y.Q."/>
            <person name="Puiu D."/>
            <person name="Wang H."/>
            <person name="Twardziok S.O."/>
            <person name="Deal K.R."/>
            <person name="Huo N."/>
            <person name="Zhu T."/>
            <person name="Wang L."/>
            <person name="Wang Y."/>
            <person name="McGuire P.E."/>
            <person name="Liu S."/>
            <person name="Long H."/>
            <person name="Ramasamy R.K."/>
            <person name="Rodriguez J.C."/>
            <person name="Van S.L."/>
            <person name="Yuan L."/>
            <person name="Wang Z."/>
            <person name="Xia Z."/>
            <person name="Xiao L."/>
            <person name="Anderson O.D."/>
            <person name="Ouyang S."/>
            <person name="Liang Y."/>
            <person name="Zimin A.V."/>
            <person name="Pertea G."/>
            <person name="Qi P."/>
            <person name="Bennetzen J.L."/>
            <person name="Dai X."/>
            <person name="Dawson M.W."/>
            <person name="Muller H.G."/>
            <person name="Kugler K."/>
            <person name="Rivarola-Duarte L."/>
            <person name="Spannagl M."/>
            <person name="Mayer K.F.X."/>
            <person name="Lu F.H."/>
            <person name="Bevan M.W."/>
            <person name="Leroy P."/>
            <person name="Li P."/>
            <person name="You F.M."/>
            <person name="Sun Q."/>
            <person name="Liu Z."/>
            <person name="Lyons E."/>
            <person name="Wicker T."/>
            <person name="Salzberg S.L."/>
            <person name="Devos K.M."/>
            <person name="Dvorak J."/>
        </authorList>
    </citation>
    <scope>NUCLEOTIDE SEQUENCE [LARGE SCALE GENOMIC DNA]</scope>
    <source>
        <strain evidence="1">cv. AL8/78</strain>
    </source>
</reference>
<dbReference type="PANTHER" id="PTHR31110">
    <property type="entry name" value="PESTICIDAL CRYSTAL CRY8BA PROTEIN"/>
    <property type="match status" value="1"/>
</dbReference>
<keyword evidence="2" id="KW-1185">Reference proteome</keyword>
<reference evidence="1" key="4">
    <citation type="submission" date="2019-03" db="UniProtKB">
        <authorList>
            <consortium name="EnsemblPlants"/>
        </authorList>
    </citation>
    <scope>IDENTIFICATION</scope>
</reference>
<protein>
    <submittedName>
        <fullName evidence="1">Uncharacterized protein</fullName>
    </submittedName>
</protein>
<name>A0A453NLC0_AEGTS</name>
<dbReference type="Proteomes" id="UP000015105">
    <property type="component" value="Chromosome 6D"/>
</dbReference>
<reference evidence="2" key="1">
    <citation type="journal article" date="2014" name="Science">
        <title>Ancient hybridizations among the ancestral genomes of bread wheat.</title>
        <authorList>
            <consortium name="International Wheat Genome Sequencing Consortium,"/>
            <person name="Marcussen T."/>
            <person name="Sandve S.R."/>
            <person name="Heier L."/>
            <person name="Spannagl M."/>
            <person name="Pfeifer M."/>
            <person name="Jakobsen K.S."/>
            <person name="Wulff B.B."/>
            <person name="Steuernagel B."/>
            <person name="Mayer K.F."/>
            <person name="Olsen O.A."/>
        </authorList>
    </citation>
    <scope>NUCLEOTIDE SEQUENCE [LARGE SCALE GENOMIC DNA]</scope>
    <source>
        <strain evidence="2">cv. AL8/78</strain>
    </source>
</reference>
<organism evidence="1 2">
    <name type="scientific">Aegilops tauschii subsp. strangulata</name>
    <name type="common">Goatgrass</name>
    <dbReference type="NCBI Taxonomy" id="200361"/>
    <lineage>
        <taxon>Eukaryota</taxon>
        <taxon>Viridiplantae</taxon>
        <taxon>Streptophyta</taxon>
        <taxon>Embryophyta</taxon>
        <taxon>Tracheophyta</taxon>
        <taxon>Spermatophyta</taxon>
        <taxon>Magnoliopsida</taxon>
        <taxon>Liliopsida</taxon>
        <taxon>Poales</taxon>
        <taxon>Poaceae</taxon>
        <taxon>BOP clade</taxon>
        <taxon>Pooideae</taxon>
        <taxon>Triticodae</taxon>
        <taxon>Triticeae</taxon>
        <taxon>Triticinae</taxon>
        <taxon>Aegilops</taxon>
    </lineage>
</organism>
<dbReference type="Gramene" id="AET6Gv20411400.41">
    <property type="protein sequence ID" value="AET6Gv20411400.41"/>
    <property type="gene ID" value="AET6Gv20411400"/>
</dbReference>
<evidence type="ECO:0000313" key="2">
    <source>
        <dbReference type="Proteomes" id="UP000015105"/>
    </source>
</evidence>
<dbReference type="PANTHER" id="PTHR31110:SF3">
    <property type="entry name" value="PORTAL PROTEIN"/>
    <property type="match status" value="1"/>
</dbReference>
<sequence length="204" mass="22979">LCYIMNVATPTKDCLELTYELLLPVIKARDDRTLTRQERSILLDCEDRINVLLAIVFENYKSLDEHSITGLSELFGPISDCAAPALAPAVQIFSVLHDILSNEAQSILRSYLQAAAAKRCRRHMIETDEFMSSNNDNLLTDDMTISAAYLKMKTLCINISLEIQADIKIHDQNILPRLQIYACSSKSIFVCLDTTQNSPHIFPL</sequence>
<proteinExistence type="predicted"/>
<dbReference type="AlphaFoldDB" id="A0A453NLC0"/>
<reference evidence="1" key="5">
    <citation type="journal article" date="2021" name="G3 (Bethesda)">
        <title>Aegilops tauschii genome assembly Aet v5.0 features greater sequence contiguity and improved annotation.</title>
        <authorList>
            <person name="Wang L."/>
            <person name="Zhu T."/>
            <person name="Rodriguez J.C."/>
            <person name="Deal K.R."/>
            <person name="Dubcovsky J."/>
            <person name="McGuire P.E."/>
            <person name="Lux T."/>
            <person name="Spannagl M."/>
            <person name="Mayer K.F.X."/>
            <person name="Baldrich P."/>
            <person name="Meyers B.C."/>
            <person name="Huo N."/>
            <person name="Gu Y.Q."/>
            <person name="Zhou H."/>
            <person name="Devos K.M."/>
            <person name="Bennetzen J.L."/>
            <person name="Unver T."/>
            <person name="Budak H."/>
            <person name="Gulick P.J."/>
            <person name="Galiba G."/>
            <person name="Kalapos B."/>
            <person name="Nelson D.R."/>
            <person name="Li P."/>
            <person name="You F.M."/>
            <person name="Luo M.C."/>
            <person name="Dvorak J."/>
        </authorList>
    </citation>
    <scope>NUCLEOTIDE SEQUENCE [LARGE SCALE GENOMIC DNA]</scope>
    <source>
        <strain evidence="1">cv. AL8/78</strain>
    </source>
</reference>
<evidence type="ECO:0000313" key="1">
    <source>
        <dbReference type="EnsemblPlants" id="AET6Gv20411400.41"/>
    </source>
</evidence>
<accession>A0A453NLC0</accession>
<reference evidence="2" key="2">
    <citation type="journal article" date="2017" name="Nat. Plants">
        <title>The Aegilops tauschii genome reveals multiple impacts of transposons.</title>
        <authorList>
            <person name="Zhao G."/>
            <person name="Zou C."/>
            <person name="Li K."/>
            <person name="Wang K."/>
            <person name="Li T."/>
            <person name="Gao L."/>
            <person name="Zhang X."/>
            <person name="Wang H."/>
            <person name="Yang Z."/>
            <person name="Liu X."/>
            <person name="Jiang W."/>
            <person name="Mao L."/>
            <person name="Kong X."/>
            <person name="Jiao Y."/>
            <person name="Jia J."/>
        </authorList>
    </citation>
    <scope>NUCLEOTIDE SEQUENCE [LARGE SCALE GENOMIC DNA]</scope>
    <source>
        <strain evidence="2">cv. AL8/78</strain>
    </source>
</reference>